<dbReference type="InterPro" id="IPR006203">
    <property type="entry name" value="GHMP_knse_ATP-bd_CS"/>
</dbReference>
<dbReference type="NCBIfam" id="NF003705">
    <property type="entry name" value="PRK05322.1"/>
    <property type="match status" value="1"/>
</dbReference>
<evidence type="ECO:0000256" key="5">
    <source>
        <dbReference type="ARBA" id="ARBA00022741"/>
    </source>
</evidence>
<sequence>MREELKGIFASVFGEKKGLRFFFAPGRVNLIGEHTDYNGGHVFPCALTMGTYAAVAERNDGLVRMYSDNFQEAGIKECSLDGIRYQKEDDWANYPKGVIYEFQQRGYSIPNGFDIVFSGNIPNGAGLSSSASIELLMAVVLQSYFHPQLDALELVKMAQHAENTFIGVNCGIMDQFAIGMGKEHHAMLLNCDTLDYEYSKLDVSGLALVIANTNKKRTLADSSYNERRQECSDALLDLQKELDITSLGDIKPSDFDACADLIRNETNRRRAKHAVYENHRAIKTADMFKENNIREIGRLMKESHLSLKDDYEVTCPELDELVFAAWEQEGVIGSRMTGAGFGGCTISIVKDEFVDDFIQKVGDRYQEKTGLKADFYVADIGEGARELKGE</sequence>
<feature type="domain" description="GHMP kinase N-terminal" evidence="13">
    <location>
        <begin position="93"/>
        <end position="182"/>
    </location>
</feature>
<dbReference type="PRINTS" id="PR00473">
    <property type="entry name" value="GALCTOKINASE"/>
</dbReference>
<keyword evidence="6 11" id="KW-0418">Kinase</keyword>
<evidence type="ECO:0000313" key="17">
    <source>
        <dbReference type="Proteomes" id="UP001075387"/>
    </source>
</evidence>
<dbReference type="PROSITE" id="PS00106">
    <property type="entry name" value="GALACTOKINASE"/>
    <property type="match status" value="1"/>
</dbReference>
<evidence type="ECO:0000256" key="11">
    <source>
        <dbReference type="HAMAP-Rule" id="MF_00246"/>
    </source>
</evidence>
<keyword evidence="4 11" id="KW-0479">Metal-binding</keyword>
<feature type="binding site" evidence="11">
    <location>
        <position position="162"/>
    </location>
    <ligand>
        <name>Mg(2+)</name>
        <dbReference type="ChEBI" id="CHEBI:18420"/>
    </ligand>
</feature>
<feature type="binding site" evidence="11">
    <location>
        <begin position="124"/>
        <end position="130"/>
    </location>
    <ligand>
        <name>ATP</name>
        <dbReference type="ChEBI" id="CHEBI:30616"/>
    </ligand>
</feature>
<dbReference type="Pfam" id="PF10509">
    <property type="entry name" value="GalKase_gal_bdg"/>
    <property type="match status" value="1"/>
</dbReference>
<dbReference type="Pfam" id="PF08544">
    <property type="entry name" value="GHMP_kinases_C"/>
    <property type="match status" value="1"/>
</dbReference>
<dbReference type="PANTHER" id="PTHR10457">
    <property type="entry name" value="MEVALONATE KINASE/GALACTOKINASE"/>
    <property type="match status" value="1"/>
</dbReference>
<protein>
    <recommendedName>
        <fullName evidence="11 12">Galactokinase</fullName>
        <ecNumber evidence="11 12">2.7.1.6</ecNumber>
    </recommendedName>
    <alternativeName>
        <fullName evidence="11">Galactose kinase</fullName>
    </alternativeName>
</protein>
<feature type="binding site" evidence="11">
    <location>
        <begin position="33"/>
        <end position="36"/>
    </location>
    <ligand>
        <name>substrate</name>
    </ligand>
</feature>
<feature type="binding site" evidence="11">
    <location>
        <position position="224"/>
    </location>
    <ligand>
        <name>substrate</name>
    </ligand>
</feature>
<gene>
    <name evidence="11" type="primary">galK</name>
    <name evidence="16" type="ORF">MOD07_02510</name>
</gene>
<dbReference type="InterPro" id="IPR000705">
    <property type="entry name" value="Galactokinase"/>
</dbReference>
<evidence type="ECO:0000256" key="7">
    <source>
        <dbReference type="ARBA" id="ARBA00022840"/>
    </source>
</evidence>
<dbReference type="PANTHER" id="PTHR10457:SF7">
    <property type="entry name" value="GALACTOKINASE-RELATED"/>
    <property type="match status" value="1"/>
</dbReference>
<dbReference type="InterPro" id="IPR014721">
    <property type="entry name" value="Ribsml_uS5_D2-typ_fold_subgr"/>
</dbReference>
<dbReference type="GO" id="GO:0000287">
    <property type="term" value="F:magnesium ion binding"/>
    <property type="evidence" value="ECO:0007669"/>
    <property type="project" value="UniProtKB-UniRule"/>
</dbReference>
<reference evidence="16" key="1">
    <citation type="submission" date="2022-02" db="EMBL/GenBank/DDBJ databases">
        <title>Crop Bioprotection Bacillus Genome Sequencing.</title>
        <authorList>
            <person name="Dunlap C."/>
        </authorList>
    </citation>
    <scope>NUCLEOTIDE SEQUENCE</scope>
    <source>
        <strain evidence="16">CK3O2B-54A</strain>
    </source>
</reference>
<keyword evidence="9 11" id="KW-0299">Galactose metabolism</keyword>
<evidence type="ECO:0000256" key="12">
    <source>
        <dbReference type="NCBIfam" id="TIGR00131"/>
    </source>
</evidence>
<comment type="similarity">
    <text evidence="1 11">Belongs to the GHMP kinase family. GalK subfamily.</text>
</comment>
<evidence type="ECO:0000259" key="13">
    <source>
        <dbReference type="Pfam" id="PF00288"/>
    </source>
</evidence>
<feature type="binding site" evidence="11">
    <location>
        <position position="67"/>
    </location>
    <ligand>
        <name>ATP</name>
        <dbReference type="ChEBI" id="CHEBI:30616"/>
    </ligand>
</feature>
<keyword evidence="5 11" id="KW-0547">Nucleotide-binding</keyword>
<evidence type="ECO:0000313" key="16">
    <source>
        <dbReference type="EMBL" id="MCY8508432.1"/>
    </source>
</evidence>
<dbReference type="FunFam" id="3.30.230.10:FF:000017">
    <property type="entry name" value="Galactokinase"/>
    <property type="match status" value="1"/>
</dbReference>
<evidence type="ECO:0000256" key="4">
    <source>
        <dbReference type="ARBA" id="ARBA00022723"/>
    </source>
</evidence>
<comment type="function">
    <text evidence="11">Catalyzes the transfer of the gamma-phosphate of ATP to D-galactose to form alpha-D-galactose-1-phosphate (Gal-1-P).</text>
</comment>
<feature type="binding site" evidence="11">
    <location>
        <position position="130"/>
    </location>
    <ligand>
        <name>Mg(2+)</name>
        <dbReference type="ChEBI" id="CHEBI:18420"/>
    </ligand>
</feature>
<dbReference type="InterPro" id="IPR006206">
    <property type="entry name" value="Mevalonate/galactokinase"/>
</dbReference>
<keyword evidence="7 11" id="KW-0067">ATP-binding</keyword>
<evidence type="ECO:0000256" key="2">
    <source>
        <dbReference type="ARBA" id="ARBA00022490"/>
    </source>
</evidence>
<dbReference type="AlphaFoldDB" id="A0AAP3G0B8"/>
<dbReference type="InterPro" id="IPR022963">
    <property type="entry name" value="Galactokinase_bac"/>
</dbReference>
<comment type="catalytic activity">
    <reaction evidence="11">
        <text>alpha-D-galactose + ATP = alpha-D-galactose 1-phosphate + ADP + H(+)</text>
        <dbReference type="Rhea" id="RHEA:13553"/>
        <dbReference type="ChEBI" id="CHEBI:15378"/>
        <dbReference type="ChEBI" id="CHEBI:28061"/>
        <dbReference type="ChEBI" id="CHEBI:30616"/>
        <dbReference type="ChEBI" id="CHEBI:58336"/>
        <dbReference type="ChEBI" id="CHEBI:456216"/>
        <dbReference type="EC" id="2.7.1.6"/>
    </reaction>
</comment>
<comment type="subcellular location">
    <subcellularLocation>
        <location evidence="11">Cytoplasm</location>
    </subcellularLocation>
</comment>
<feature type="active site" description="Proton acceptor" evidence="11">
    <location>
        <position position="174"/>
    </location>
</feature>
<dbReference type="FunFam" id="3.30.70.890:FF:000001">
    <property type="entry name" value="Galactokinase"/>
    <property type="match status" value="1"/>
</dbReference>
<accession>A0AAP3G0B8</accession>
<dbReference type="RefSeq" id="WP_268444659.1">
    <property type="nucleotide sequence ID" value="NZ_JALAQA010000002.1"/>
</dbReference>
<dbReference type="InterPro" id="IPR020568">
    <property type="entry name" value="Ribosomal_Su5_D2-typ_SF"/>
</dbReference>
<dbReference type="Gene3D" id="3.30.70.890">
    <property type="entry name" value="GHMP kinase, C-terminal domain"/>
    <property type="match status" value="1"/>
</dbReference>
<evidence type="ECO:0000256" key="9">
    <source>
        <dbReference type="ARBA" id="ARBA00023144"/>
    </source>
</evidence>
<dbReference type="GO" id="GO:0006012">
    <property type="term" value="P:galactose metabolic process"/>
    <property type="evidence" value="ECO:0007669"/>
    <property type="project" value="UniProtKB-UniRule"/>
</dbReference>
<evidence type="ECO:0000259" key="15">
    <source>
        <dbReference type="Pfam" id="PF10509"/>
    </source>
</evidence>
<dbReference type="EC" id="2.7.1.6" evidence="11 12"/>
<dbReference type="SUPFAM" id="SSF55060">
    <property type="entry name" value="GHMP Kinase, C-terminal domain"/>
    <property type="match status" value="1"/>
</dbReference>
<evidence type="ECO:0000256" key="3">
    <source>
        <dbReference type="ARBA" id="ARBA00022679"/>
    </source>
</evidence>
<dbReference type="EMBL" id="JALAQA010000002">
    <property type="protein sequence ID" value="MCY8508432.1"/>
    <property type="molecule type" value="Genomic_DNA"/>
</dbReference>
<keyword evidence="3 11" id="KW-0808">Transferase</keyword>
<feature type="domain" description="Galactokinase N-terminal" evidence="15">
    <location>
        <begin position="9"/>
        <end position="56"/>
    </location>
</feature>
<proteinExistence type="inferred from homology"/>
<dbReference type="NCBIfam" id="TIGR00131">
    <property type="entry name" value="gal_kin"/>
    <property type="match status" value="1"/>
</dbReference>
<keyword evidence="8 11" id="KW-0460">Magnesium</keyword>
<evidence type="ECO:0000256" key="8">
    <source>
        <dbReference type="ARBA" id="ARBA00022842"/>
    </source>
</evidence>
<dbReference type="Proteomes" id="UP001075387">
    <property type="component" value="Unassembled WGS sequence"/>
</dbReference>
<keyword evidence="2 11" id="KW-0963">Cytoplasm</keyword>
<comment type="caution">
    <text evidence="16">The sequence shown here is derived from an EMBL/GenBank/DDBJ whole genome shotgun (WGS) entry which is preliminary data.</text>
</comment>
<evidence type="ECO:0000259" key="14">
    <source>
        <dbReference type="Pfam" id="PF08544"/>
    </source>
</evidence>
<dbReference type="InterPro" id="IPR036554">
    <property type="entry name" value="GHMP_kinase_C_sf"/>
</dbReference>
<dbReference type="GO" id="GO:0004335">
    <property type="term" value="F:galactokinase activity"/>
    <property type="evidence" value="ECO:0007669"/>
    <property type="project" value="UniProtKB-UniRule"/>
</dbReference>
<dbReference type="InterPro" id="IPR013750">
    <property type="entry name" value="GHMP_kinase_C_dom"/>
</dbReference>
<dbReference type="SUPFAM" id="SSF54211">
    <property type="entry name" value="Ribosomal protein S5 domain 2-like"/>
    <property type="match status" value="1"/>
</dbReference>
<feature type="site" description="Transition state stabilizer" evidence="11">
    <location>
        <position position="27"/>
    </location>
</feature>
<name>A0AAP3G0B8_BACMO</name>
<evidence type="ECO:0000256" key="6">
    <source>
        <dbReference type="ARBA" id="ARBA00022777"/>
    </source>
</evidence>
<dbReference type="HAMAP" id="MF_00246">
    <property type="entry name" value="Galactokinase"/>
    <property type="match status" value="1"/>
</dbReference>
<dbReference type="GO" id="GO:0005829">
    <property type="term" value="C:cytosol"/>
    <property type="evidence" value="ECO:0007669"/>
    <property type="project" value="TreeGrafter"/>
</dbReference>
<evidence type="ECO:0000256" key="10">
    <source>
        <dbReference type="ARBA" id="ARBA00023277"/>
    </source>
</evidence>
<dbReference type="Pfam" id="PF00288">
    <property type="entry name" value="GHMP_kinases_N"/>
    <property type="match status" value="1"/>
</dbReference>
<comment type="pathway">
    <text evidence="11">Carbohydrate metabolism; galactose metabolism.</text>
</comment>
<dbReference type="GO" id="GO:0005524">
    <property type="term" value="F:ATP binding"/>
    <property type="evidence" value="ECO:0007669"/>
    <property type="project" value="UniProtKB-UniRule"/>
</dbReference>
<keyword evidence="10 11" id="KW-0119">Carbohydrate metabolism</keyword>
<organism evidence="16 17">
    <name type="scientific">Bacillus mojavensis</name>
    <dbReference type="NCBI Taxonomy" id="72360"/>
    <lineage>
        <taxon>Bacteria</taxon>
        <taxon>Bacillati</taxon>
        <taxon>Bacillota</taxon>
        <taxon>Bacilli</taxon>
        <taxon>Bacillales</taxon>
        <taxon>Bacillaceae</taxon>
        <taxon>Bacillus</taxon>
    </lineage>
</organism>
<dbReference type="Gene3D" id="3.30.230.10">
    <property type="match status" value="1"/>
</dbReference>
<dbReference type="PROSITE" id="PS00627">
    <property type="entry name" value="GHMP_KINASES_ATP"/>
    <property type="match status" value="1"/>
</dbReference>
<dbReference type="PRINTS" id="PR00959">
    <property type="entry name" value="MEVGALKINASE"/>
</dbReference>
<evidence type="ECO:0000256" key="1">
    <source>
        <dbReference type="ARBA" id="ARBA00006566"/>
    </source>
</evidence>
<dbReference type="InterPro" id="IPR019741">
    <property type="entry name" value="Galactokinase_CS"/>
</dbReference>
<feature type="domain" description="GHMP kinase C-terminal" evidence="14">
    <location>
        <begin position="288"/>
        <end position="354"/>
    </location>
</feature>
<dbReference type="PIRSF" id="PIRSF000530">
    <property type="entry name" value="Galactokinase"/>
    <property type="match status" value="1"/>
</dbReference>
<dbReference type="InterPro" id="IPR019539">
    <property type="entry name" value="GalKase_N"/>
</dbReference>
<dbReference type="InterPro" id="IPR006204">
    <property type="entry name" value="GHMP_kinase_N_dom"/>
</dbReference>